<keyword evidence="1" id="KW-0973">c-di-GMP</keyword>
<feature type="transmembrane region" description="Helical" evidence="1">
    <location>
        <begin position="732"/>
        <end position="753"/>
    </location>
</feature>
<dbReference type="Gene3D" id="2.60.120.260">
    <property type="entry name" value="Galactose-binding domain-like"/>
    <property type="match status" value="2"/>
</dbReference>
<keyword evidence="1" id="KW-0732">Signal</keyword>
<keyword evidence="3" id="KW-1185">Reference proteome</keyword>
<comment type="subcellular location">
    <subcellularLocation>
        <location evidence="1">Cell inner membrane</location>
    </subcellularLocation>
</comment>
<evidence type="ECO:0000313" key="3">
    <source>
        <dbReference type="Proteomes" id="UP000223606"/>
    </source>
</evidence>
<dbReference type="OrthoDB" id="7615145at2"/>
<dbReference type="EMBL" id="LT960614">
    <property type="protein sequence ID" value="SON58085.1"/>
    <property type="molecule type" value="Genomic_DNA"/>
</dbReference>
<comment type="subunit">
    <text evidence="1">Tightly associated with the cellulose synthase catalytic subunit.</text>
</comment>
<keyword evidence="1" id="KW-0812">Transmembrane</keyword>
<feature type="signal peptide" evidence="1">
    <location>
        <begin position="1"/>
        <end position="28"/>
    </location>
</feature>
<dbReference type="GO" id="GO:0030244">
    <property type="term" value="P:cellulose biosynthetic process"/>
    <property type="evidence" value="ECO:0007669"/>
    <property type="project" value="UniProtKB-KW"/>
</dbReference>
<sequence length="761" mass="78998">MSIETFKTLLIGSPAMLALSMASGLAMAQTAASAEAFASIASIAAPLRPLPAMRDGLEFDGESAIVTYPVFLSDAEARSGGDLVLKLESSVAVMPEASRLGITLNGRSVETLPLGGPEAAAQKVALPAAMLHAGWNTLTLETSQRHRVDCSVEGTYELWTRIDPAASGLRFGAPMPSGLPALPYVGRNADGTMAIRLHTLARDAVSLSNAFRIAALTAKAAGATSAAVTLATDTADASRGLDLYYGSSEDLARLGISGEIVEAAANSVQLSASDAAPSASLVIAAGDFRQQARTEAELEAAARALGPRPGKVPEVEDAEVTFARLGVSSSRFSGRLFQRGVDIALPDDTMIADYASVRLSLVAAYAPGLGSDSGLGIRVNGKRVATLPFGRDGGELFEGRPIELPLSAFRPGLNHIDLEASLPQVSDQACSPDTQISGNPRLLFVDATSIRVPKLAHLERLPDLSGTIAEGRTGPGEAVHLAVTSADANTLSAAATFFTAMALAAPEVPKLVLSGYDPNDRRGGILIGDAGRLDARAADLVGLGHRSLAMLGQESNTLSRRFDDAFTQAPVSAGVQPDIGQPSPAADISDGTQMLKDWRGSVGAGAGNRLDSFVDASKSYLTQLAEWSGLGRTDEPLSVDARTRLVLAQAAPAGLQAPLTVVTAPTPSDLANGVRDLVKPANWQQIGGRAVLLGEDGVKIIESRHARLQALADTTPGNMRLVAAAWFSLNPVIYALMVVACVLAFGGLTAAVLRKGREETR</sequence>
<keyword evidence="1" id="KW-0472">Membrane</keyword>
<keyword evidence="1" id="KW-0135">Cellulose biosynthesis</keyword>
<dbReference type="GO" id="GO:0005886">
    <property type="term" value="C:plasma membrane"/>
    <property type="evidence" value="ECO:0007669"/>
    <property type="project" value="UniProtKB-SubCell"/>
</dbReference>
<organism evidence="2 3">
    <name type="scientific">Hartmannibacter diazotrophicus</name>
    <dbReference type="NCBI Taxonomy" id="1482074"/>
    <lineage>
        <taxon>Bacteria</taxon>
        <taxon>Pseudomonadati</taxon>
        <taxon>Pseudomonadota</taxon>
        <taxon>Alphaproteobacteria</taxon>
        <taxon>Hyphomicrobiales</taxon>
        <taxon>Pleomorphomonadaceae</taxon>
        <taxon>Hartmannibacter</taxon>
    </lineage>
</organism>
<gene>
    <name evidence="2" type="ORF">HDIA_4544</name>
</gene>
<evidence type="ECO:0000256" key="1">
    <source>
        <dbReference type="RuleBase" id="RU365021"/>
    </source>
</evidence>
<comment type="similarity">
    <text evidence="1">Belongs to the AcsB/BcsB family.</text>
</comment>
<name>A0A2C9DE94_9HYPH</name>
<proteinExistence type="inferred from homology"/>
<keyword evidence="1" id="KW-1133">Transmembrane helix</keyword>
<feature type="chain" id="PRO_5015217462" description="Cyclic di-GMP-binding protein" evidence="1">
    <location>
        <begin position="29"/>
        <end position="761"/>
    </location>
</feature>
<dbReference type="RefSeq" id="WP_099558259.1">
    <property type="nucleotide sequence ID" value="NZ_LT960614.1"/>
</dbReference>
<evidence type="ECO:0000313" key="2">
    <source>
        <dbReference type="EMBL" id="SON58085.1"/>
    </source>
</evidence>
<accession>A0A2C9DE94</accession>
<comment type="function">
    <text evidence="1">Binds the cellulose synthase activator, bis-(3'-5') cyclic diguanylic acid (c-di-GMP).</text>
</comment>
<dbReference type="InterPro" id="IPR018513">
    <property type="entry name" value="Cell_synthase_bac"/>
</dbReference>
<dbReference type="UniPathway" id="UPA00694"/>
<reference evidence="3" key="1">
    <citation type="submission" date="2017-09" db="EMBL/GenBank/DDBJ databases">
        <title>Genome sequence of Nannocystis excedens DSM 71.</title>
        <authorList>
            <person name="Blom J."/>
        </authorList>
    </citation>
    <scope>NUCLEOTIDE SEQUENCE [LARGE SCALE GENOMIC DNA]</scope>
    <source>
        <strain evidence="3">type strain: E19</strain>
    </source>
</reference>
<dbReference type="Proteomes" id="UP000223606">
    <property type="component" value="Chromosome 1"/>
</dbReference>
<comment type="pathway">
    <text evidence="1">Glycan metabolism; bacterial cellulose biosynthesis.</text>
</comment>
<keyword evidence="1" id="KW-1003">Cell membrane</keyword>
<keyword evidence="1" id="KW-0997">Cell inner membrane</keyword>
<dbReference type="Pfam" id="PF03170">
    <property type="entry name" value="BcsB"/>
    <property type="match status" value="1"/>
</dbReference>
<dbReference type="KEGG" id="hdi:HDIA_4544"/>
<dbReference type="AlphaFoldDB" id="A0A2C9DE94"/>
<protein>
    <recommendedName>
        <fullName evidence="1">Cyclic di-GMP-binding protein</fullName>
    </recommendedName>
    <alternativeName>
        <fullName evidence="1">Cellulose synthase regulatory subunit</fullName>
    </alternativeName>
</protein>
<dbReference type="GO" id="GO:0006011">
    <property type="term" value="P:UDP-alpha-D-glucose metabolic process"/>
    <property type="evidence" value="ECO:0007669"/>
    <property type="project" value="InterPro"/>
</dbReference>